<keyword evidence="4" id="KW-0645">Protease</keyword>
<dbReference type="GO" id="GO:0046872">
    <property type="term" value="F:metal ion binding"/>
    <property type="evidence" value="ECO:0007669"/>
    <property type="project" value="UniProtKB-KW"/>
</dbReference>
<comment type="caution">
    <text evidence="13">The sequence shown here is derived from an EMBL/GenBank/DDBJ whole genome shotgun (WGS) entry which is preliminary data.</text>
</comment>
<evidence type="ECO:0000256" key="3">
    <source>
        <dbReference type="ARBA" id="ARBA00014880"/>
    </source>
</evidence>
<dbReference type="Gene3D" id="3.40.140.10">
    <property type="entry name" value="Cytidine Deaminase, domain 2"/>
    <property type="match status" value="1"/>
</dbReference>
<dbReference type="GO" id="GO:0006508">
    <property type="term" value="P:proteolysis"/>
    <property type="evidence" value="ECO:0007669"/>
    <property type="project" value="UniProtKB-KW"/>
</dbReference>
<keyword evidence="6" id="KW-0736">Signalosome</keyword>
<keyword evidence="5" id="KW-0479">Metal-binding</keyword>
<dbReference type="FunFam" id="3.40.140.10:FF:000003">
    <property type="entry name" value="COP9 signalosome complex subunit 5"/>
    <property type="match status" value="1"/>
</dbReference>
<dbReference type="GO" id="GO:0008180">
    <property type="term" value="C:COP9 signalosome"/>
    <property type="evidence" value="ECO:0007669"/>
    <property type="project" value="UniProtKB-KW"/>
</dbReference>
<keyword evidence="14" id="KW-1185">Reference proteome</keyword>
<evidence type="ECO:0000256" key="1">
    <source>
        <dbReference type="ARBA" id="ARBA00006008"/>
    </source>
</evidence>
<dbReference type="CDD" id="cd08069">
    <property type="entry name" value="MPN_RPN11_CSN5"/>
    <property type="match status" value="1"/>
</dbReference>
<evidence type="ECO:0000256" key="6">
    <source>
        <dbReference type="ARBA" id="ARBA00022790"/>
    </source>
</evidence>
<proteinExistence type="inferred from homology"/>
<evidence type="ECO:0000256" key="8">
    <source>
        <dbReference type="ARBA" id="ARBA00022833"/>
    </source>
</evidence>
<feature type="compositionally biased region" description="Basic and acidic residues" evidence="11">
    <location>
        <begin position="299"/>
        <end position="317"/>
    </location>
</feature>
<evidence type="ECO:0000259" key="12">
    <source>
        <dbReference type="PROSITE" id="PS50249"/>
    </source>
</evidence>
<sequence>MSSSTALQTFSLANQFLEVSPEDEIYRFDVEQNRRINAEAPWTKDPHYFKSCKISAVALIKMVIHARSGVPHEIMGLMQGKVMGNTIVIVDSFALPVQGTETRVNAASEANEYMVEYIQGSEKAGRLEHAIGWYHSHPGYGCWLSGIDVNTQITNQKFQDPFVAVVIDPNRTISAGKVDIGAFRTYPENYTPPNVSASEYQSIPLSKIEDFGVHANQYYQLDVEIFKSSLDNELLAMLWNKYWVNTLSQSPLISNRAYSVSQLSEIHQKLSKAQASIAQTRAPVPTLKDREGTTIVSSKQKEKEEKKKEDNQLTKSVKDSTRIAVEAQHGLISQVIKDVIFSMRPKGERPADASQIAEATDMAIG</sequence>
<dbReference type="OrthoDB" id="605656at2759"/>
<dbReference type="InterPro" id="IPR000555">
    <property type="entry name" value="JAMM/MPN+_dom"/>
</dbReference>
<feature type="region of interest" description="Disordered" evidence="11">
    <location>
        <begin position="346"/>
        <end position="365"/>
    </location>
</feature>
<dbReference type="InterPro" id="IPR037518">
    <property type="entry name" value="MPN"/>
</dbReference>
<keyword evidence="8" id="KW-0862">Zinc</keyword>
<comment type="similarity">
    <text evidence="1">Belongs to the peptidase M67A family. CSN5 subfamily.</text>
</comment>
<feature type="domain" description="MPN" evidence="12">
    <location>
        <begin position="52"/>
        <end position="189"/>
    </location>
</feature>
<dbReference type="EMBL" id="JAACJP010000007">
    <property type="protein sequence ID" value="KAF5383194.1"/>
    <property type="molecule type" value="Genomic_DNA"/>
</dbReference>
<comment type="subunit">
    <text evidence="2">Component of the COP9 signalosome (CSN) complex.</text>
</comment>
<evidence type="ECO:0000256" key="7">
    <source>
        <dbReference type="ARBA" id="ARBA00022801"/>
    </source>
</evidence>
<comment type="function">
    <text evidence="10">Catalytic Component of the COP9 signalosome (CSN) complex that acts as an regulator of the ubiquitin (Ubl) conjugation pathway by mediating the deneddylation of the cullin subunit of SCF-type E3 ubiquitin-protein ligase complexes.</text>
</comment>
<evidence type="ECO:0000256" key="10">
    <source>
        <dbReference type="ARBA" id="ARBA00058010"/>
    </source>
</evidence>
<protein>
    <recommendedName>
        <fullName evidence="3">COP9 signalosome complex subunit 5</fullName>
    </recommendedName>
</protein>
<gene>
    <name evidence="13" type="ORF">D9615_004912</name>
</gene>
<evidence type="ECO:0000256" key="11">
    <source>
        <dbReference type="SAM" id="MobiDB-lite"/>
    </source>
</evidence>
<dbReference type="SMART" id="SM00232">
    <property type="entry name" value="JAB_MPN"/>
    <property type="match status" value="1"/>
</dbReference>
<reference evidence="13 14" key="1">
    <citation type="journal article" date="2020" name="ISME J.">
        <title>Uncovering the hidden diversity of litter-decomposition mechanisms in mushroom-forming fungi.</title>
        <authorList>
            <person name="Floudas D."/>
            <person name="Bentzer J."/>
            <person name="Ahren D."/>
            <person name="Johansson T."/>
            <person name="Persson P."/>
            <person name="Tunlid A."/>
        </authorList>
    </citation>
    <scope>NUCLEOTIDE SEQUENCE [LARGE SCALE GENOMIC DNA]</scope>
    <source>
        <strain evidence="13 14">CBS 661.87</strain>
    </source>
</reference>
<dbReference type="Proteomes" id="UP000565441">
    <property type="component" value="Unassembled WGS sequence"/>
</dbReference>
<evidence type="ECO:0000313" key="13">
    <source>
        <dbReference type="EMBL" id="KAF5383194.1"/>
    </source>
</evidence>
<keyword evidence="9" id="KW-0482">Metalloprotease</keyword>
<dbReference type="GO" id="GO:0008237">
    <property type="term" value="F:metallopeptidase activity"/>
    <property type="evidence" value="ECO:0007669"/>
    <property type="project" value="UniProtKB-KW"/>
</dbReference>
<dbReference type="Pfam" id="PF01398">
    <property type="entry name" value="JAB"/>
    <property type="match status" value="1"/>
</dbReference>
<evidence type="ECO:0000256" key="4">
    <source>
        <dbReference type="ARBA" id="ARBA00022670"/>
    </source>
</evidence>
<evidence type="ECO:0000256" key="2">
    <source>
        <dbReference type="ARBA" id="ARBA00011098"/>
    </source>
</evidence>
<dbReference type="InterPro" id="IPR050242">
    <property type="entry name" value="JAMM_MPN+_peptidase_M67A"/>
</dbReference>
<keyword evidence="7" id="KW-0378">Hydrolase</keyword>
<dbReference type="InterPro" id="IPR040961">
    <property type="entry name" value="CSN5_C"/>
</dbReference>
<dbReference type="SUPFAM" id="SSF102712">
    <property type="entry name" value="JAB1/MPN domain"/>
    <property type="match status" value="1"/>
</dbReference>
<name>A0A8H5HHA2_9AGAR</name>
<evidence type="ECO:0000313" key="14">
    <source>
        <dbReference type="Proteomes" id="UP000565441"/>
    </source>
</evidence>
<dbReference type="AlphaFoldDB" id="A0A8H5HHA2"/>
<dbReference type="GO" id="GO:0000338">
    <property type="term" value="P:protein deneddylation"/>
    <property type="evidence" value="ECO:0007669"/>
    <property type="project" value="UniProtKB-ARBA"/>
</dbReference>
<dbReference type="PROSITE" id="PS50249">
    <property type="entry name" value="MPN"/>
    <property type="match status" value="1"/>
</dbReference>
<evidence type="ECO:0000256" key="9">
    <source>
        <dbReference type="ARBA" id="ARBA00023049"/>
    </source>
</evidence>
<dbReference type="PANTHER" id="PTHR10410">
    <property type="entry name" value="EUKARYOTIC TRANSLATION INITIATION FACTOR 3 -RELATED"/>
    <property type="match status" value="1"/>
</dbReference>
<feature type="region of interest" description="Disordered" evidence="11">
    <location>
        <begin position="281"/>
        <end position="317"/>
    </location>
</feature>
<accession>A0A8H5HHA2</accession>
<organism evidence="13 14">
    <name type="scientific">Tricholomella constricta</name>
    <dbReference type="NCBI Taxonomy" id="117010"/>
    <lineage>
        <taxon>Eukaryota</taxon>
        <taxon>Fungi</taxon>
        <taxon>Dikarya</taxon>
        <taxon>Basidiomycota</taxon>
        <taxon>Agaricomycotina</taxon>
        <taxon>Agaricomycetes</taxon>
        <taxon>Agaricomycetidae</taxon>
        <taxon>Agaricales</taxon>
        <taxon>Tricholomatineae</taxon>
        <taxon>Lyophyllaceae</taxon>
        <taxon>Tricholomella</taxon>
    </lineage>
</organism>
<evidence type="ECO:0000256" key="5">
    <source>
        <dbReference type="ARBA" id="ARBA00022723"/>
    </source>
</evidence>
<dbReference type="Pfam" id="PF18323">
    <property type="entry name" value="CSN5_C"/>
    <property type="match status" value="1"/>
</dbReference>